<keyword evidence="1" id="KW-0472">Membrane</keyword>
<feature type="transmembrane region" description="Helical" evidence="1">
    <location>
        <begin position="53"/>
        <end position="74"/>
    </location>
</feature>
<dbReference type="RefSeq" id="WP_147002682.1">
    <property type="nucleotide sequence ID" value="NZ_AP019841.1"/>
</dbReference>
<evidence type="ECO:0000313" key="2">
    <source>
        <dbReference type="EMBL" id="BBM53787.1"/>
    </source>
</evidence>
<gene>
    <name evidence="2" type="ORF">JMUB3936_0050</name>
</gene>
<name>A0A510KR98_9FUSO</name>
<evidence type="ECO:0000256" key="1">
    <source>
        <dbReference type="SAM" id="Phobius"/>
    </source>
</evidence>
<organism evidence="2 3">
    <name type="scientific">Leptotrichia wadei</name>
    <dbReference type="NCBI Taxonomy" id="157687"/>
    <lineage>
        <taxon>Bacteria</taxon>
        <taxon>Fusobacteriati</taxon>
        <taxon>Fusobacteriota</taxon>
        <taxon>Fusobacteriia</taxon>
        <taxon>Fusobacteriales</taxon>
        <taxon>Leptotrichiaceae</taxon>
        <taxon>Leptotrichia</taxon>
    </lineage>
</organism>
<dbReference type="AlphaFoldDB" id="A0A510KR98"/>
<protein>
    <submittedName>
        <fullName evidence="2">Uncharacterized protein</fullName>
    </submittedName>
</protein>
<accession>A0A510KR98</accession>
<feature type="transmembrane region" description="Helical" evidence="1">
    <location>
        <begin position="28"/>
        <end position="47"/>
    </location>
</feature>
<keyword evidence="1" id="KW-1133">Transmembrane helix</keyword>
<feature type="transmembrane region" description="Helical" evidence="1">
    <location>
        <begin position="86"/>
        <end position="110"/>
    </location>
</feature>
<keyword evidence="1" id="KW-0812">Transmembrane</keyword>
<proteinExistence type="predicted"/>
<dbReference type="OrthoDB" id="80637at2"/>
<reference evidence="2 3" key="1">
    <citation type="submission" date="2019-07" db="EMBL/GenBank/DDBJ databases">
        <title>Complete Genome Sequence of Leptotrichia wadei Strain JMUB3936.</title>
        <authorList>
            <person name="Watanabe S."/>
            <person name="Cui L."/>
        </authorList>
    </citation>
    <scope>NUCLEOTIDE SEQUENCE [LARGE SCALE GENOMIC DNA]</scope>
    <source>
        <strain evidence="2 3">JMUB3936</strain>
    </source>
</reference>
<dbReference type="EMBL" id="AP019841">
    <property type="protein sequence ID" value="BBM53787.1"/>
    <property type="molecule type" value="Genomic_DNA"/>
</dbReference>
<evidence type="ECO:0000313" key="3">
    <source>
        <dbReference type="Proteomes" id="UP000321944"/>
    </source>
</evidence>
<sequence length="112" mass="12772">MNNEVIKKTTEKNIFLSDKEQHQKVSKIALIMSLIPILSQFIAFFKVHYTVSHIFAIVNILCILCSFVLSILCIKNRENRNLMNFFSMILSGLFMVIIAVVTFAVIVYAVKG</sequence>
<dbReference type="Proteomes" id="UP000321944">
    <property type="component" value="Chromosome"/>
</dbReference>